<name>A0A3N0DQQ1_9ACTN</name>
<keyword evidence="2" id="KW-0560">Oxidoreductase</keyword>
<evidence type="ECO:0000256" key="1">
    <source>
        <dbReference type="ARBA" id="ARBA00006484"/>
    </source>
</evidence>
<dbReference type="InterPro" id="IPR036291">
    <property type="entry name" value="NAD(P)-bd_dom_sf"/>
</dbReference>
<accession>A0A3N0DQQ1</accession>
<gene>
    <name evidence="4" type="ORF">EFL95_17200</name>
</gene>
<proteinExistence type="inferred from homology"/>
<dbReference type="PRINTS" id="PR00081">
    <property type="entry name" value="GDHRDH"/>
</dbReference>
<dbReference type="PANTHER" id="PTHR24320:SF148">
    <property type="entry name" value="NAD(P)-BINDING ROSSMANN-FOLD SUPERFAMILY PROTEIN"/>
    <property type="match status" value="1"/>
</dbReference>
<organism evidence="4 5">
    <name type="scientific">Nocardioides marmorisolisilvae</name>
    <dbReference type="NCBI Taxonomy" id="1542737"/>
    <lineage>
        <taxon>Bacteria</taxon>
        <taxon>Bacillati</taxon>
        <taxon>Actinomycetota</taxon>
        <taxon>Actinomycetes</taxon>
        <taxon>Propionibacteriales</taxon>
        <taxon>Nocardioidaceae</taxon>
        <taxon>Nocardioides</taxon>
    </lineage>
</organism>
<sequence>MPDLNGKRALVTGPTAGLGTSTALELARAGAEVVLVARSKDKLDATIAQFQAELPAAVFRPVIADLADQSSVRRAASEISTFGPIDILINNAGVMALPYSRTVDGFEMQFGTNHLGPFLLTGLLLPQVIASGHGRIVSVGSHAARFARRAPLDDPRTQERRYSKWSSYGESKLANLMFAFELDQRLTHAGLPVTSIAAHPGYTATELMGKTGGLGGRFMHSVSVVLGQKAEFGALPTLMAATAELPGASYIGPDGFGQMAGLPTMVKPRRRFVHDAEARERLWKLSEEATGIKYP</sequence>
<protein>
    <submittedName>
        <fullName evidence="4">SDR family NAD(P)-dependent oxidoreductase</fullName>
    </submittedName>
</protein>
<dbReference type="PRINTS" id="PR00080">
    <property type="entry name" value="SDRFAMILY"/>
</dbReference>
<dbReference type="InterPro" id="IPR002347">
    <property type="entry name" value="SDR_fam"/>
</dbReference>
<evidence type="ECO:0000313" key="4">
    <source>
        <dbReference type="EMBL" id="RNL77821.1"/>
    </source>
</evidence>
<dbReference type="Pfam" id="PF00106">
    <property type="entry name" value="adh_short"/>
    <property type="match status" value="1"/>
</dbReference>
<dbReference type="Proteomes" id="UP000277094">
    <property type="component" value="Unassembled WGS sequence"/>
</dbReference>
<evidence type="ECO:0000313" key="5">
    <source>
        <dbReference type="Proteomes" id="UP000277094"/>
    </source>
</evidence>
<dbReference type="SUPFAM" id="SSF51735">
    <property type="entry name" value="NAD(P)-binding Rossmann-fold domains"/>
    <property type="match status" value="1"/>
</dbReference>
<reference evidence="4 5" key="1">
    <citation type="submission" date="2018-11" db="EMBL/GenBank/DDBJ databases">
        <authorList>
            <person name="Li F."/>
        </authorList>
    </citation>
    <scope>NUCLEOTIDE SEQUENCE [LARGE SCALE GENOMIC DNA]</scope>
    <source>
        <strain evidence="4 5">KIS18-7</strain>
    </source>
</reference>
<dbReference type="EMBL" id="RJSG01000003">
    <property type="protein sequence ID" value="RNL77821.1"/>
    <property type="molecule type" value="Genomic_DNA"/>
</dbReference>
<dbReference type="OrthoDB" id="4577644at2"/>
<evidence type="ECO:0000256" key="2">
    <source>
        <dbReference type="ARBA" id="ARBA00023002"/>
    </source>
</evidence>
<dbReference type="GO" id="GO:0016491">
    <property type="term" value="F:oxidoreductase activity"/>
    <property type="evidence" value="ECO:0007669"/>
    <property type="project" value="UniProtKB-KW"/>
</dbReference>
<dbReference type="AlphaFoldDB" id="A0A3N0DQQ1"/>
<keyword evidence="5" id="KW-1185">Reference proteome</keyword>
<comment type="similarity">
    <text evidence="1 3">Belongs to the short-chain dehydrogenases/reductases (SDR) family.</text>
</comment>
<dbReference type="PANTHER" id="PTHR24320">
    <property type="entry name" value="RETINOL DEHYDROGENASE"/>
    <property type="match status" value="1"/>
</dbReference>
<evidence type="ECO:0000256" key="3">
    <source>
        <dbReference type="RuleBase" id="RU000363"/>
    </source>
</evidence>
<dbReference type="Gene3D" id="3.40.50.720">
    <property type="entry name" value="NAD(P)-binding Rossmann-like Domain"/>
    <property type="match status" value="1"/>
</dbReference>
<comment type="caution">
    <text evidence="4">The sequence shown here is derived from an EMBL/GenBank/DDBJ whole genome shotgun (WGS) entry which is preliminary data.</text>
</comment>
<dbReference type="NCBIfam" id="NF004846">
    <property type="entry name" value="PRK06197.1"/>
    <property type="match status" value="1"/>
</dbReference>